<accession>A0A9N8P5A2</accession>
<name>A0A9N8P5A2_9PEZI</name>
<comment type="caution">
    <text evidence="4">The sequence shown here is derived from an EMBL/GenBank/DDBJ whole genome shotgun (WGS) entry which is preliminary data.</text>
</comment>
<feature type="compositionally biased region" description="Polar residues" evidence="2">
    <location>
        <begin position="88"/>
        <end position="106"/>
    </location>
</feature>
<dbReference type="Gene3D" id="2.40.50.40">
    <property type="match status" value="1"/>
</dbReference>
<feature type="compositionally biased region" description="Low complexity" evidence="2">
    <location>
        <begin position="133"/>
        <end position="142"/>
    </location>
</feature>
<evidence type="ECO:0000256" key="1">
    <source>
        <dbReference type="ARBA" id="ARBA00011353"/>
    </source>
</evidence>
<gene>
    <name evidence="4" type="ORF">AWRI4619_LOCUS678</name>
</gene>
<dbReference type="AlphaFoldDB" id="A0A9N8P5A2"/>
<dbReference type="EMBL" id="CAIJEN010000001">
    <property type="protein sequence ID" value="CAD0082111.1"/>
    <property type="molecule type" value="Genomic_DNA"/>
</dbReference>
<evidence type="ECO:0000256" key="2">
    <source>
        <dbReference type="SAM" id="MobiDB-lite"/>
    </source>
</evidence>
<dbReference type="SUPFAM" id="SSF54160">
    <property type="entry name" value="Chromo domain-like"/>
    <property type="match status" value="1"/>
</dbReference>
<feature type="region of interest" description="Disordered" evidence="2">
    <location>
        <begin position="88"/>
        <end position="144"/>
    </location>
</feature>
<dbReference type="Pfam" id="PF00385">
    <property type="entry name" value="Chromo"/>
    <property type="match status" value="1"/>
</dbReference>
<dbReference type="GO" id="GO:0006338">
    <property type="term" value="P:chromatin remodeling"/>
    <property type="evidence" value="ECO:0007669"/>
    <property type="project" value="UniProtKB-ARBA"/>
</dbReference>
<protein>
    <recommendedName>
        <fullName evidence="3">Chromo domain-containing protein</fullName>
    </recommendedName>
</protein>
<dbReference type="Proteomes" id="UP000716446">
    <property type="component" value="Unassembled WGS sequence"/>
</dbReference>
<organism evidence="4 5">
    <name type="scientific">Aureobasidium vineae</name>
    <dbReference type="NCBI Taxonomy" id="2773715"/>
    <lineage>
        <taxon>Eukaryota</taxon>
        <taxon>Fungi</taxon>
        <taxon>Dikarya</taxon>
        <taxon>Ascomycota</taxon>
        <taxon>Pezizomycotina</taxon>
        <taxon>Dothideomycetes</taxon>
        <taxon>Dothideomycetidae</taxon>
        <taxon>Dothideales</taxon>
        <taxon>Saccotheciaceae</taxon>
        <taxon>Aureobasidium</taxon>
    </lineage>
</organism>
<feature type="compositionally biased region" description="Polar residues" evidence="2">
    <location>
        <begin position="113"/>
        <end position="124"/>
    </location>
</feature>
<proteinExistence type="predicted"/>
<dbReference type="InterPro" id="IPR000953">
    <property type="entry name" value="Chromo/chromo_shadow_dom"/>
</dbReference>
<comment type="subunit">
    <text evidence="1">Component of the NuA4 histone acetyltransferase complex.</text>
</comment>
<keyword evidence="5" id="KW-1185">Reference proteome</keyword>
<evidence type="ECO:0000313" key="5">
    <source>
        <dbReference type="Proteomes" id="UP000716446"/>
    </source>
</evidence>
<evidence type="ECO:0000313" key="4">
    <source>
        <dbReference type="EMBL" id="CAD0082111.1"/>
    </source>
</evidence>
<reference evidence="4" key="1">
    <citation type="submission" date="2020-06" db="EMBL/GenBank/DDBJ databases">
        <authorList>
            <person name="Onetto C."/>
        </authorList>
    </citation>
    <scope>NUCLEOTIDE SEQUENCE</scope>
</reference>
<evidence type="ECO:0000259" key="3">
    <source>
        <dbReference type="PROSITE" id="PS50013"/>
    </source>
</evidence>
<dbReference type="InterPro" id="IPR023780">
    <property type="entry name" value="Chromo_domain"/>
</dbReference>
<dbReference type="InterPro" id="IPR016197">
    <property type="entry name" value="Chromo-like_dom_sf"/>
</dbReference>
<feature type="domain" description="Chromo" evidence="3">
    <location>
        <begin position="148"/>
        <end position="211"/>
    </location>
</feature>
<sequence length="211" mass="23066">MEQAAGLISDAHESDPMELDDEFDRDVDMPIQQPTRSVPATADEVVRDDKDKGAASAFFTFRDHAMPSASQPLSAKAKLVASLTARQVSTTPAKASVPLSASTLNSVRPIETKTASVNNPTRQAVVNFDDSSDSSSDSGSGSDESEVYIVEKILAHSLSDPKSHNKSVRGDKPVMLYQVKWEGYDDTTWEPEASFQDRDVLEQYLAQQEQK</sequence>
<dbReference type="SMART" id="SM00298">
    <property type="entry name" value="CHROMO"/>
    <property type="match status" value="1"/>
</dbReference>
<dbReference type="PROSITE" id="PS50013">
    <property type="entry name" value="CHROMO_2"/>
    <property type="match status" value="1"/>
</dbReference>